<keyword evidence="2" id="KW-1185">Reference proteome</keyword>
<reference evidence="2" key="1">
    <citation type="journal article" date="2019" name="Int. J. Syst. Evol. Microbiol.">
        <title>The Global Catalogue of Microorganisms (GCM) 10K type strain sequencing project: providing services to taxonomists for standard genome sequencing and annotation.</title>
        <authorList>
            <consortium name="The Broad Institute Genomics Platform"/>
            <consortium name="The Broad Institute Genome Sequencing Center for Infectious Disease"/>
            <person name="Wu L."/>
            <person name="Ma J."/>
        </authorList>
    </citation>
    <scope>NUCLEOTIDE SEQUENCE [LARGE SCALE GENOMIC DNA]</scope>
    <source>
        <strain evidence="2">JCM 14545</strain>
    </source>
</reference>
<dbReference type="Proteomes" id="UP001501116">
    <property type="component" value="Unassembled WGS sequence"/>
</dbReference>
<evidence type="ECO:0000313" key="2">
    <source>
        <dbReference type="Proteomes" id="UP001501116"/>
    </source>
</evidence>
<comment type="caution">
    <text evidence="1">The sequence shown here is derived from an EMBL/GenBank/DDBJ whole genome shotgun (WGS) entry which is preliminary data.</text>
</comment>
<proteinExistence type="predicted"/>
<evidence type="ECO:0000313" key="1">
    <source>
        <dbReference type="EMBL" id="GAA1957482.1"/>
    </source>
</evidence>
<dbReference type="EMBL" id="BAAANN010000010">
    <property type="protein sequence ID" value="GAA1957482.1"/>
    <property type="molecule type" value="Genomic_DNA"/>
</dbReference>
<organism evidence="1 2">
    <name type="scientific">Amycolatopsis minnesotensis</name>
    <dbReference type="NCBI Taxonomy" id="337894"/>
    <lineage>
        <taxon>Bacteria</taxon>
        <taxon>Bacillati</taxon>
        <taxon>Actinomycetota</taxon>
        <taxon>Actinomycetes</taxon>
        <taxon>Pseudonocardiales</taxon>
        <taxon>Pseudonocardiaceae</taxon>
        <taxon>Amycolatopsis</taxon>
    </lineage>
</organism>
<accession>A0ABP5C6G3</accession>
<name>A0ABP5C6G3_9PSEU</name>
<dbReference type="RefSeq" id="WP_344417927.1">
    <property type="nucleotide sequence ID" value="NZ_BAAANN010000010.1"/>
</dbReference>
<sequence length="183" mass="19383">MDAVDLVALPASRFGAAAMALVWSNILVENAREDLTGALDRGQWRVAELIARRMTQVSLRALLSAHGVSPLPPDSELVRGLGLLGADGREFEATARGLERPHLESEAAGRAALAELDAFVAAVRARIGASAFPDSFATAEAWRATLDIGYDWLRLGGYLDAELPIDEARDLLASGGSQPHLAG</sequence>
<gene>
    <name evidence="1" type="ORF">GCM10009754_29510</name>
</gene>
<protein>
    <submittedName>
        <fullName evidence="1">Uncharacterized protein</fullName>
    </submittedName>
</protein>